<evidence type="ECO:0000256" key="4">
    <source>
        <dbReference type="ARBA" id="ARBA00023163"/>
    </source>
</evidence>
<dbReference type="GO" id="GO:0006357">
    <property type="term" value="P:regulation of transcription by RNA polymerase II"/>
    <property type="evidence" value="ECO:0007669"/>
    <property type="project" value="TreeGrafter"/>
</dbReference>
<dbReference type="AlphaFoldDB" id="A0A7I8VSH7"/>
<feature type="domain" description="Bromo" evidence="9">
    <location>
        <begin position="161"/>
        <end position="231"/>
    </location>
</feature>
<dbReference type="Gene3D" id="1.20.920.10">
    <property type="entry name" value="Bromodomain-like"/>
    <property type="match status" value="1"/>
</dbReference>
<dbReference type="PANTHER" id="PTHR22881">
    <property type="entry name" value="BROMODOMAIN CONTAINING PROTEIN"/>
    <property type="match status" value="1"/>
</dbReference>
<dbReference type="SMART" id="SM00297">
    <property type="entry name" value="BROMO"/>
    <property type="match status" value="1"/>
</dbReference>
<keyword evidence="3 6" id="KW-0103">Bromodomain</keyword>
<proteinExistence type="predicted"/>
<evidence type="ECO:0000256" key="1">
    <source>
        <dbReference type="ARBA" id="ARBA00004123"/>
    </source>
</evidence>
<evidence type="ECO:0000256" key="5">
    <source>
        <dbReference type="ARBA" id="ARBA00023242"/>
    </source>
</evidence>
<evidence type="ECO:0000256" key="3">
    <source>
        <dbReference type="ARBA" id="ARBA00023117"/>
    </source>
</evidence>
<dbReference type="PANTHER" id="PTHR22881:SF27">
    <property type="entry name" value="BROMODOMAIN CONTAINING 7_9"/>
    <property type="match status" value="1"/>
</dbReference>
<dbReference type="PROSITE" id="PS50014">
    <property type="entry name" value="BROMODOMAIN_2"/>
    <property type="match status" value="1"/>
</dbReference>
<dbReference type="OrthoDB" id="21648at2759"/>
<dbReference type="Proteomes" id="UP000549394">
    <property type="component" value="Unassembled WGS sequence"/>
</dbReference>
<evidence type="ECO:0000256" key="2">
    <source>
        <dbReference type="ARBA" id="ARBA00023015"/>
    </source>
</evidence>
<dbReference type="Pfam" id="PF12024">
    <property type="entry name" value="DUF3512"/>
    <property type="match status" value="1"/>
</dbReference>
<evidence type="ECO:0000256" key="8">
    <source>
        <dbReference type="SAM" id="MobiDB-lite"/>
    </source>
</evidence>
<reference evidence="10 11" key="1">
    <citation type="submission" date="2020-08" db="EMBL/GenBank/DDBJ databases">
        <authorList>
            <person name="Hejnol A."/>
        </authorList>
    </citation>
    <scope>NUCLEOTIDE SEQUENCE [LARGE SCALE GENOMIC DNA]</scope>
</reference>
<dbReference type="Pfam" id="PF00439">
    <property type="entry name" value="Bromodomain"/>
    <property type="match status" value="1"/>
</dbReference>
<sequence>MGRKHKKHHRSDPESGEEPEEAKSTSGIKIVLKLGATTPTSSEGAESPERKHKHKKEKKKKKHKHSDYEREVFPSSNKILLKKSDFPKVPVEKTPPPPLPPPPPPIATPHIPEPPLKKAKANRLDQNQILNTNTGRPQRERKDARVANLRTALDYIHRQLSNKDVKNYFAMPVTDAIAPGYSAIIQNPMDLSTMLEKIAADQYKDFSEYKSDFKLMCDNAMVYNRPETVYYKEAKKLLVAAEKLLSQEKLFNMRRQLPCMMALSLTELGLPSDLERISTPSPPPSLNNSTFDMSHNNLSYLAEQKEELQIDYKPDIVCDNISPEDLEAQVVEAATQAGKKLQEEQKNSKIGFLRRKDDGSTSFCFLNPDMNGYVSENERIVTLGQLAGKIRDGSGHIISPQDDQRDAAKPVKFLNYGPFGSYGPTYDSTFATLDLEDSKMLLNVYGDENSAAYANSLRSYVDDCGDIAIQMVDSMLDYITGNKHSALWKKAEELKKEAEELKAELAKKKKETEELYKLAEESSKQTEDIDFNALRNLSEELNMDMNFLEAFESETKVQNKLDETNKLIEELETQQLERLSRKPPPHLKDLPSSSEEEKQLAKNVMSNLTDLCRALQPGQVVNSQAIRQAMGIGHANSSQTQSEAFKPIKSEDITIIDGGVIE</sequence>
<feature type="coiled-coil region" evidence="7">
    <location>
        <begin position="484"/>
        <end position="522"/>
    </location>
</feature>
<dbReference type="GO" id="GO:0005634">
    <property type="term" value="C:nucleus"/>
    <property type="evidence" value="ECO:0007669"/>
    <property type="project" value="UniProtKB-SubCell"/>
</dbReference>
<name>A0A7I8VSH7_9ANNE</name>
<feature type="region of interest" description="Disordered" evidence="8">
    <location>
        <begin position="574"/>
        <end position="599"/>
    </location>
</feature>
<evidence type="ECO:0000313" key="11">
    <source>
        <dbReference type="Proteomes" id="UP000549394"/>
    </source>
</evidence>
<evidence type="ECO:0000259" key="9">
    <source>
        <dbReference type="PROSITE" id="PS50014"/>
    </source>
</evidence>
<dbReference type="InterPro" id="IPR021900">
    <property type="entry name" value="DUF3512"/>
</dbReference>
<keyword evidence="5" id="KW-0539">Nucleus</keyword>
<dbReference type="InterPro" id="IPR001487">
    <property type="entry name" value="Bromodomain"/>
</dbReference>
<accession>A0A7I8VSH7</accession>
<dbReference type="InterPro" id="IPR051831">
    <property type="entry name" value="Bromodomain_contain_prot"/>
</dbReference>
<evidence type="ECO:0000256" key="7">
    <source>
        <dbReference type="SAM" id="Coils"/>
    </source>
</evidence>
<dbReference type="EMBL" id="CAJFCJ010000007">
    <property type="protein sequence ID" value="CAD5117560.1"/>
    <property type="molecule type" value="Genomic_DNA"/>
</dbReference>
<keyword evidence="2" id="KW-0805">Transcription regulation</keyword>
<feature type="region of interest" description="Disordered" evidence="8">
    <location>
        <begin position="1"/>
        <end position="113"/>
    </location>
</feature>
<keyword evidence="11" id="KW-1185">Reference proteome</keyword>
<comment type="caution">
    <text evidence="10">The sequence shown here is derived from an EMBL/GenBank/DDBJ whole genome shotgun (WGS) entry which is preliminary data.</text>
</comment>
<organism evidence="10 11">
    <name type="scientific">Dimorphilus gyrociliatus</name>
    <dbReference type="NCBI Taxonomy" id="2664684"/>
    <lineage>
        <taxon>Eukaryota</taxon>
        <taxon>Metazoa</taxon>
        <taxon>Spiralia</taxon>
        <taxon>Lophotrochozoa</taxon>
        <taxon>Annelida</taxon>
        <taxon>Polychaeta</taxon>
        <taxon>Polychaeta incertae sedis</taxon>
        <taxon>Dinophilidae</taxon>
        <taxon>Dimorphilus</taxon>
    </lineage>
</organism>
<evidence type="ECO:0000256" key="6">
    <source>
        <dbReference type="PROSITE-ProRule" id="PRU00035"/>
    </source>
</evidence>
<feature type="compositionally biased region" description="Basic residues" evidence="8">
    <location>
        <begin position="50"/>
        <end position="65"/>
    </location>
</feature>
<comment type="subcellular location">
    <subcellularLocation>
        <location evidence="1">Nucleus</location>
    </subcellularLocation>
</comment>
<protein>
    <submittedName>
        <fullName evidence="10">DgyrCDS6321</fullName>
    </submittedName>
</protein>
<dbReference type="InterPro" id="IPR036427">
    <property type="entry name" value="Bromodomain-like_sf"/>
</dbReference>
<dbReference type="PRINTS" id="PR00503">
    <property type="entry name" value="BROMODOMAIN"/>
</dbReference>
<keyword evidence="7" id="KW-0175">Coiled coil</keyword>
<feature type="compositionally biased region" description="Pro residues" evidence="8">
    <location>
        <begin position="93"/>
        <end position="113"/>
    </location>
</feature>
<dbReference type="SUPFAM" id="SSF47370">
    <property type="entry name" value="Bromodomain"/>
    <property type="match status" value="1"/>
</dbReference>
<feature type="compositionally biased region" description="Basic residues" evidence="8">
    <location>
        <begin position="1"/>
        <end position="10"/>
    </location>
</feature>
<evidence type="ECO:0000313" key="10">
    <source>
        <dbReference type="EMBL" id="CAD5117560.1"/>
    </source>
</evidence>
<keyword evidence="4" id="KW-0804">Transcription</keyword>
<gene>
    <name evidence="10" type="ORF">DGYR_LOCUS6078</name>
</gene>